<dbReference type="Gene3D" id="3.40.309.10">
    <property type="entry name" value="Aldehyde Dehydrogenase, Chain A, domain 2"/>
    <property type="match status" value="1"/>
</dbReference>
<protein>
    <recommendedName>
        <fullName evidence="5">2,5-dioxovalerate dehydrogenase</fullName>
        <ecNumber evidence="5">1.2.1.26</ecNumber>
    </recommendedName>
</protein>
<dbReference type="AlphaFoldDB" id="A0A0H2X855"/>
<evidence type="ECO:0000256" key="3">
    <source>
        <dbReference type="ARBA" id="ARBA00050769"/>
    </source>
</evidence>
<dbReference type="HOGENOM" id="CLU_027555_0_0_6"/>
<sequence length="560" mass="57390">MARRRRVTLIRRSIARAACGRFHVTEGAAMTQTLQPVLLAGQWQASRDAAGSFRAADPTTGEAIGPQFPVSGADDIDTAIAAAHAVAAELAAAPAERIAAFLDAYADALDADAETLVALAHAETAMPAPTRLRGNELPRTSGQLRQAAQAVRSYSWTHPVIDTAADLRSHLAPLGKPVLVFGPNNFPFAFNAIAGSDFASAIAARNPVIAKAHPLHPATSQRMAELAHQALLTAGLPAAAVQLLYHFDNALGLRLAGDARLGAIGFTGSRAGGLALKAAADAAGVPFYAELSSVNPVFLLPGAVAERGAALAQEFFASCTLGSGQFCTNPGVLVLPHGEAGDALVAAATAHFAGAAPMVLFSQGGVDGVQRGVETLRAAGAQVLAGAAAGEGGYRYAPTLLSVEADAFIAAPHALQTEAFGPVSLLVRTRDSAQMAQVAAAFEGNLTGTLYRASDGSDDAAWQQIAPVLRARVGRLINSKMPTGVAVSAAQNHGGPFPSTGHPGFTAVGMPGAIRRFAALHSYDAVPDALLPMELRQRNPGGVARLVDGQWSSADLGAHA</sequence>
<keyword evidence="2" id="KW-0560">Oxidoreductase</keyword>
<comment type="catalytic activity">
    <reaction evidence="4">
        <text>2,5-dioxopentanoate + NADP(+) + H2O = 2-oxoglutarate + NADPH + 2 H(+)</text>
        <dbReference type="Rhea" id="RHEA:11296"/>
        <dbReference type="ChEBI" id="CHEBI:15377"/>
        <dbReference type="ChEBI" id="CHEBI:15378"/>
        <dbReference type="ChEBI" id="CHEBI:16810"/>
        <dbReference type="ChEBI" id="CHEBI:57783"/>
        <dbReference type="ChEBI" id="CHEBI:58136"/>
        <dbReference type="ChEBI" id="CHEBI:58349"/>
        <dbReference type="EC" id="1.2.1.26"/>
    </reaction>
</comment>
<evidence type="ECO:0000256" key="5">
    <source>
        <dbReference type="ARBA" id="ARBA00067023"/>
    </source>
</evidence>
<gene>
    <name evidence="7" type="ordered locus">XC_1702</name>
</gene>
<dbReference type="SUPFAM" id="SSF53720">
    <property type="entry name" value="ALDH-like"/>
    <property type="match status" value="1"/>
</dbReference>
<dbReference type="EC" id="1.2.1.26" evidence="5"/>
<evidence type="ECO:0000313" key="7">
    <source>
        <dbReference type="EMBL" id="AAY48768.1"/>
    </source>
</evidence>
<feature type="domain" description="Aldehyde dehydrogenase" evidence="6">
    <location>
        <begin position="48"/>
        <end position="451"/>
    </location>
</feature>
<dbReference type="Pfam" id="PF00171">
    <property type="entry name" value="Aldedh"/>
    <property type="match status" value="1"/>
</dbReference>
<comment type="similarity">
    <text evidence="1">Belongs to the aldehyde dehydrogenase family.</text>
</comment>
<comment type="catalytic activity">
    <reaction evidence="3">
        <text>2,5-dioxopentanoate + NAD(+) + H2O = 2-oxoglutarate + NADH + 2 H(+)</text>
        <dbReference type="Rhea" id="RHEA:47152"/>
        <dbReference type="ChEBI" id="CHEBI:15377"/>
        <dbReference type="ChEBI" id="CHEBI:15378"/>
        <dbReference type="ChEBI" id="CHEBI:16810"/>
        <dbReference type="ChEBI" id="CHEBI:57540"/>
        <dbReference type="ChEBI" id="CHEBI:57945"/>
        <dbReference type="ChEBI" id="CHEBI:58136"/>
    </reaction>
</comment>
<evidence type="ECO:0000259" key="6">
    <source>
        <dbReference type="Pfam" id="PF00171"/>
    </source>
</evidence>
<dbReference type="FunFam" id="3.40.605.10:FF:000037">
    <property type="entry name" value="NADP-dependent fatty aldehyde dehydrogenase"/>
    <property type="match status" value="1"/>
</dbReference>
<evidence type="ECO:0000256" key="1">
    <source>
        <dbReference type="ARBA" id="ARBA00009986"/>
    </source>
</evidence>
<name>A0A0H2X855_XANC8</name>
<dbReference type="Gene3D" id="3.40.605.10">
    <property type="entry name" value="Aldehyde Dehydrogenase, Chain A, domain 1"/>
    <property type="match status" value="1"/>
</dbReference>
<dbReference type="Proteomes" id="UP000000420">
    <property type="component" value="Chromosome"/>
</dbReference>
<dbReference type="GO" id="GO:0047533">
    <property type="term" value="F:2,5-dioxovalerate dehydrogenase (NADP+) activity"/>
    <property type="evidence" value="ECO:0007669"/>
    <property type="project" value="UniProtKB-EC"/>
</dbReference>
<dbReference type="KEGG" id="xcb:XC_1702"/>
<dbReference type="InterPro" id="IPR016162">
    <property type="entry name" value="Ald_DH_N"/>
</dbReference>
<accession>A0A0H2X855</accession>
<evidence type="ECO:0000313" key="8">
    <source>
        <dbReference type="Proteomes" id="UP000000420"/>
    </source>
</evidence>
<reference evidence="7 8" key="1">
    <citation type="journal article" date="2005" name="Genome Res.">
        <title>Comparative and functional genomic analyses of the pathogenicity of phytopathogen Xanthomonas campestris pv. campestris.</title>
        <authorList>
            <person name="Qian W."/>
            <person name="Jia Y."/>
            <person name="Ren S.X."/>
            <person name="He Y.Q."/>
            <person name="Feng J.X."/>
            <person name="Lu L.F."/>
            <person name="Sun Q."/>
            <person name="Ying G."/>
            <person name="Tang D.J."/>
            <person name="Tang H."/>
            <person name="Wu W."/>
            <person name="Hao P."/>
            <person name="Wang L."/>
            <person name="Jiang B.L."/>
            <person name="Zeng S."/>
            <person name="Gu W.Y."/>
            <person name="Lu G."/>
            <person name="Rong L."/>
            <person name="Tian Y."/>
            <person name="Yao Z."/>
            <person name="Fu G."/>
            <person name="Chen B."/>
            <person name="Fang R."/>
            <person name="Qiang B."/>
            <person name="Chen Z."/>
            <person name="Zhao G.P."/>
            <person name="Tang J.L."/>
            <person name="He C."/>
        </authorList>
    </citation>
    <scope>NUCLEOTIDE SEQUENCE [LARGE SCALE GENOMIC DNA]</scope>
    <source>
        <strain evidence="7 8">8004</strain>
    </source>
</reference>
<evidence type="ECO:0000256" key="2">
    <source>
        <dbReference type="ARBA" id="ARBA00023002"/>
    </source>
</evidence>
<organism evidence="7 8">
    <name type="scientific">Xanthomonas campestris pv. campestris (strain 8004)</name>
    <dbReference type="NCBI Taxonomy" id="314565"/>
    <lineage>
        <taxon>Bacteria</taxon>
        <taxon>Pseudomonadati</taxon>
        <taxon>Pseudomonadota</taxon>
        <taxon>Gammaproteobacteria</taxon>
        <taxon>Lysobacterales</taxon>
        <taxon>Lysobacteraceae</taxon>
        <taxon>Xanthomonas</taxon>
    </lineage>
</organism>
<evidence type="ECO:0000256" key="4">
    <source>
        <dbReference type="ARBA" id="ARBA00051918"/>
    </source>
</evidence>
<dbReference type="InterPro" id="IPR015590">
    <property type="entry name" value="Aldehyde_DH_dom"/>
</dbReference>
<dbReference type="InterPro" id="IPR016163">
    <property type="entry name" value="Ald_DH_C"/>
</dbReference>
<dbReference type="EMBL" id="CP000050">
    <property type="protein sequence ID" value="AAY48768.1"/>
    <property type="molecule type" value="Genomic_DNA"/>
</dbReference>
<dbReference type="FunFam" id="3.40.309.10:FF:000040">
    <property type="entry name" value="Probable aldehyde dehydrogenase"/>
    <property type="match status" value="1"/>
</dbReference>
<dbReference type="InterPro" id="IPR016161">
    <property type="entry name" value="Ald_DH/histidinol_DH"/>
</dbReference>
<dbReference type="PANTHER" id="PTHR43353:SF3">
    <property type="entry name" value="ALDEHYDE DEHYDROGENASE-RELATED"/>
    <property type="match status" value="1"/>
</dbReference>
<dbReference type="InterPro" id="IPR050740">
    <property type="entry name" value="Aldehyde_DH_Superfamily"/>
</dbReference>
<proteinExistence type="inferred from homology"/>
<dbReference type="PANTHER" id="PTHR43353">
    <property type="entry name" value="SUCCINATE-SEMIALDEHYDE DEHYDROGENASE, MITOCHONDRIAL"/>
    <property type="match status" value="1"/>
</dbReference>